<dbReference type="Proteomes" id="UP001172738">
    <property type="component" value="Unassembled WGS sequence"/>
</dbReference>
<name>A0ABT8FYU2_9MICO</name>
<evidence type="ECO:0000313" key="1">
    <source>
        <dbReference type="EMBL" id="MDN4471937.1"/>
    </source>
</evidence>
<proteinExistence type="predicted"/>
<gene>
    <name evidence="1" type="ORF">QQX04_02885</name>
</gene>
<protein>
    <recommendedName>
        <fullName evidence="3">V/A-type H+-transporting ATPase subunit E</fullName>
    </recommendedName>
</protein>
<evidence type="ECO:0000313" key="2">
    <source>
        <dbReference type="Proteomes" id="UP001172738"/>
    </source>
</evidence>
<accession>A0ABT8FYU2</accession>
<comment type="caution">
    <text evidence="1">The sequence shown here is derived from an EMBL/GenBank/DDBJ whole genome shotgun (WGS) entry which is preliminary data.</text>
</comment>
<organism evidence="1 2">
    <name type="scientific">Demequina zhanjiangensis</name>
    <dbReference type="NCBI Taxonomy" id="3051659"/>
    <lineage>
        <taxon>Bacteria</taxon>
        <taxon>Bacillati</taxon>
        <taxon>Actinomycetota</taxon>
        <taxon>Actinomycetes</taxon>
        <taxon>Micrococcales</taxon>
        <taxon>Demequinaceae</taxon>
        <taxon>Demequina</taxon>
    </lineage>
</organism>
<sequence>MRSLPSGSSAAAAPLRAAIHDRAAAAARATAGEAERRAAEMIADAERQASAIADRAVEAGRTAAQADAAQRSARERRRAHELQLAARESLRRDLEARVLALAVELRTGQEYPRLMDALRGEVGTLLGPEATIEEHPDGGVVASLGARRVDLSLPSLARATLESMSGEVAELWTT</sequence>
<reference evidence="1" key="1">
    <citation type="submission" date="2023-06" db="EMBL/GenBank/DDBJ databases">
        <title>SYSU T00b26.</title>
        <authorList>
            <person name="Gao L."/>
            <person name="Fang B.-Z."/>
            <person name="Li W.-J."/>
        </authorList>
    </citation>
    <scope>NUCLEOTIDE SEQUENCE</scope>
    <source>
        <strain evidence="1">SYSU T00b26</strain>
    </source>
</reference>
<dbReference type="EMBL" id="JAUHPV010000002">
    <property type="protein sequence ID" value="MDN4471937.1"/>
    <property type="molecule type" value="Genomic_DNA"/>
</dbReference>
<keyword evidence="2" id="KW-1185">Reference proteome</keyword>
<evidence type="ECO:0008006" key="3">
    <source>
        <dbReference type="Google" id="ProtNLM"/>
    </source>
</evidence>
<dbReference type="RefSeq" id="WP_301126117.1">
    <property type="nucleotide sequence ID" value="NZ_JAUHPV010000002.1"/>
</dbReference>